<sequence length="180" mass="20831">MKVKQVTSPSDFYLKFMSDPDYQKFKSKLQTFMTSNSIKNVDVPIIGHVYGGISDLHRNKYVRVLVLSSTNDANEYNCFEMDKGMETIYKSKQLYELPEELIAFPARSVHASLYGITPKNNKEWTMEAIMELEQKICELKAEVINMEFDQQKNHLKCFLIVDNVNVCDHLIENGFVNANE</sequence>
<dbReference type="OrthoDB" id="10333156at2759"/>
<dbReference type="AlphaFoldDB" id="A0A1Y3B4N7"/>
<dbReference type="InterPro" id="IPR035437">
    <property type="entry name" value="SNase_OB-fold_sf"/>
</dbReference>
<dbReference type="SUPFAM" id="SSF63748">
    <property type="entry name" value="Tudor/PWWP/MBT"/>
    <property type="match status" value="1"/>
</dbReference>
<dbReference type="Gene3D" id="2.30.30.140">
    <property type="match status" value="1"/>
</dbReference>
<dbReference type="Pfam" id="PF00567">
    <property type="entry name" value="TUDOR"/>
    <property type="match status" value="1"/>
</dbReference>
<proteinExistence type="predicted"/>
<gene>
    <name evidence="2" type="ORF">BLA29_000633</name>
</gene>
<dbReference type="Proteomes" id="UP000194236">
    <property type="component" value="Unassembled WGS sequence"/>
</dbReference>
<accession>A0A1Y3B4N7</accession>
<comment type="caution">
    <text evidence="2">The sequence shown here is derived from an EMBL/GenBank/DDBJ whole genome shotgun (WGS) entry which is preliminary data.</text>
</comment>
<dbReference type="Gene3D" id="2.40.50.90">
    <property type="match status" value="1"/>
</dbReference>
<evidence type="ECO:0000313" key="3">
    <source>
        <dbReference type="Proteomes" id="UP000194236"/>
    </source>
</evidence>
<name>A0A1Y3B4N7_EURMA</name>
<evidence type="ECO:0000259" key="1">
    <source>
        <dbReference type="Pfam" id="PF00567"/>
    </source>
</evidence>
<reference evidence="2 3" key="1">
    <citation type="submission" date="2017-03" db="EMBL/GenBank/DDBJ databases">
        <title>Genome Survey of Euroglyphus maynei.</title>
        <authorList>
            <person name="Arlian L.G."/>
            <person name="Morgan M.S."/>
            <person name="Rider S.D."/>
        </authorList>
    </citation>
    <scope>NUCLEOTIDE SEQUENCE [LARGE SCALE GENOMIC DNA]</scope>
    <source>
        <strain evidence="2">Arlian Lab</strain>
        <tissue evidence="2">Whole body</tissue>
    </source>
</reference>
<dbReference type="InterPro" id="IPR002999">
    <property type="entry name" value="Tudor"/>
</dbReference>
<dbReference type="EMBL" id="MUJZ01040468">
    <property type="protein sequence ID" value="OTF75769.1"/>
    <property type="molecule type" value="Genomic_DNA"/>
</dbReference>
<protein>
    <recommendedName>
        <fullName evidence="1">Tudor domain-containing protein</fullName>
    </recommendedName>
</protein>
<dbReference type="GO" id="GO:0005737">
    <property type="term" value="C:cytoplasm"/>
    <property type="evidence" value="ECO:0007669"/>
    <property type="project" value="UniProtKB-ARBA"/>
</dbReference>
<evidence type="ECO:0000313" key="2">
    <source>
        <dbReference type="EMBL" id="OTF75769.1"/>
    </source>
</evidence>
<organism evidence="2 3">
    <name type="scientific">Euroglyphus maynei</name>
    <name type="common">Mayne's house dust mite</name>
    <dbReference type="NCBI Taxonomy" id="6958"/>
    <lineage>
        <taxon>Eukaryota</taxon>
        <taxon>Metazoa</taxon>
        <taxon>Ecdysozoa</taxon>
        <taxon>Arthropoda</taxon>
        <taxon>Chelicerata</taxon>
        <taxon>Arachnida</taxon>
        <taxon>Acari</taxon>
        <taxon>Acariformes</taxon>
        <taxon>Sarcoptiformes</taxon>
        <taxon>Astigmata</taxon>
        <taxon>Psoroptidia</taxon>
        <taxon>Analgoidea</taxon>
        <taxon>Pyroglyphidae</taxon>
        <taxon>Pyroglyphinae</taxon>
        <taxon>Euroglyphus</taxon>
    </lineage>
</organism>
<keyword evidence="3" id="KW-1185">Reference proteome</keyword>
<feature type="domain" description="Tudor" evidence="1">
    <location>
        <begin position="4"/>
        <end position="115"/>
    </location>
</feature>